<dbReference type="EMBL" id="SOMN01000009">
    <property type="protein sequence ID" value="TFE27523.1"/>
    <property type="molecule type" value="Genomic_DNA"/>
</dbReference>
<dbReference type="AlphaFoldDB" id="A0A4Y8M0R9"/>
<keyword evidence="1" id="KW-0812">Transmembrane</keyword>
<name>A0A4Y8M0R9_9BACL</name>
<feature type="transmembrane region" description="Helical" evidence="1">
    <location>
        <begin position="12"/>
        <end position="31"/>
    </location>
</feature>
<organism evidence="2 3">
    <name type="scientific">Cohnella luojiensis</name>
    <dbReference type="NCBI Taxonomy" id="652876"/>
    <lineage>
        <taxon>Bacteria</taxon>
        <taxon>Bacillati</taxon>
        <taxon>Bacillota</taxon>
        <taxon>Bacilli</taxon>
        <taxon>Bacillales</taxon>
        <taxon>Paenibacillaceae</taxon>
        <taxon>Cohnella</taxon>
    </lineage>
</organism>
<comment type="caution">
    <text evidence="2">The sequence shown here is derived from an EMBL/GenBank/DDBJ whole genome shotgun (WGS) entry which is preliminary data.</text>
</comment>
<reference evidence="2 3" key="1">
    <citation type="submission" date="2019-03" db="EMBL/GenBank/DDBJ databases">
        <title>Cohnella endophytica sp. nov., a novel endophytic bacterium isolated from bark of Sonneratia apetala.</title>
        <authorList>
            <person name="Tuo L."/>
        </authorList>
    </citation>
    <scope>NUCLEOTIDE SEQUENCE [LARGE SCALE GENOMIC DNA]</scope>
    <source>
        <strain evidence="2 3">CCTCC AB 208254</strain>
    </source>
</reference>
<evidence type="ECO:0000313" key="2">
    <source>
        <dbReference type="EMBL" id="TFE27523.1"/>
    </source>
</evidence>
<protein>
    <submittedName>
        <fullName evidence="2">DUF3185 family protein</fullName>
    </submittedName>
</protein>
<evidence type="ECO:0000256" key="1">
    <source>
        <dbReference type="SAM" id="Phobius"/>
    </source>
</evidence>
<sequence length="69" mass="7454">MSQPTTSKPTNPLLISVIGLILIVFGIVDLITVDKLLGTILLTIGIVLGISGIQRYKALKAQLLRNKQQ</sequence>
<dbReference type="Proteomes" id="UP000297900">
    <property type="component" value="Unassembled WGS sequence"/>
</dbReference>
<dbReference type="RefSeq" id="WP_135151932.1">
    <property type="nucleotide sequence ID" value="NZ_SOMN01000009.1"/>
</dbReference>
<keyword evidence="3" id="KW-1185">Reference proteome</keyword>
<keyword evidence="1" id="KW-0472">Membrane</keyword>
<gene>
    <name evidence="2" type="ORF">E2980_09400</name>
</gene>
<evidence type="ECO:0000313" key="3">
    <source>
        <dbReference type="Proteomes" id="UP000297900"/>
    </source>
</evidence>
<proteinExistence type="predicted"/>
<feature type="transmembrane region" description="Helical" evidence="1">
    <location>
        <begin position="37"/>
        <end position="56"/>
    </location>
</feature>
<keyword evidence="1" id="KW-1133">Transmembrane helix</keyword>
<accession>A0A4Y8M0R9</accession>